<feature type="compositionally biased region" description="Basic and acidic residues" evidence="10">
    <location>
        <begin position="29"/>
        <end position="39"/>
    </location>
</feature>
<evidence type="ECO:0000256" key="8">
    <source>
        <dbReference type="ARBA" id="ARBA00023163"/>
    </source>
</evidence>
<evidence type="ECO:0000313" key="13">
    <source>
        <dbReference type="Proteomes" id="UP000237105"/>
    </source>
</evidence>
<evidence type="ECO:0000256" key="1">
    <source>
        <dbReference type="ARBA" id="ARBA00004123"/>
    </source>
</evidence>
<name>A0A2P5CWC7_PARAD</name>
<reference evidence="13" key="1">
    <citation type="submission" date="2016-06" db="EMBL/GenBank/DDBJ databases">
        <title>Parallel loss of symbiosis genes in relatives of nitrogen-fixing non-legume Parasponia.</title>
        <authorList>
            <person name="Van Velzen R."/>
            <person name="Holmer R."/>
            <person name="Bu F."/>
            <person name="Rutten L."/>
            <person name="Van Zeijl A."/>
            <person name="Liu W."/>
            <person name="Santuari L."/>
            <person name="Cao Q."/>
            <person name="Sharma T."/>
            <person name="Shen D."/>
            <person name="Roswanjaya Y."/>
            <person name="Wardhani T."/>
            <person name="Kalhor M.S."/>
            <person name="Jansen J."/>
            <person name="Van den Hoogen J."/>
            <person name="Gungor B."/>
            <person name="Hartog M."/>
            <person name="Hontelez J."/>
            <person name="Verver J."/>
            <person name="Yang W.-C."/>
            <person name="Schijlen E."/>
            <person name="Repin R."/>
            <person name="Schilthuizen M."/>
            <person name="Schranz E."/>
            <person name="Heidstra R."/>
            <person name="Miyata K."/>
            <person name="Fedorova E."/>
            <person name="Kohlen W."/>
            <person name="Bisseling T."/>
            <person name="Smit S."/>
            <person name="Geurts R."/>
        </authorList>
    </citation>
    <scope>NUCLEOTIDE SEQUENCE [LARGE SCALE GENOMIC DNA]</scope>
    <source>
        <strain evidence="13">cv. WU1-14</strain>
    </source>
</reference>
<dbReference type="PANTHER" id="PTHR31948">
    <property type="entry name" value="ZINC-FINGER HOMEODOMAIN PROTEIN 2"/>
    <property type="match status" value="1"/>
</dbReference>
<keyword evidence="3" id="KW-0863">Zinc-finger</keyword>
<dbReference type="PROSITE" id="PS51523">
    <property type="entry name" value="ZF_HD_DIMER"/>
    <property type="match status" value="1"/>
</dbReference>
<dbReference type="NCBIfam" id="TIGR01566">
    <property type="entry name" value="ZF_HD_prot_N"/>
    <property type="match status" value="1"/>
</dbReference>
<feature type="compositionally biased region" description="Basic residues" evidence="10">
    <location>
        <begin position="142"/>
        <end position="151"/>
    </location>
</feature>
<dbReference type="STRING" id="3476.A0A2P5CWC7"/>
<evidence type="ECO:0000259" key="11">
    <source>
        <dbReference type="PROSITE" id="PS51523"/>
    </source>
</evidence>
<evidence type="ECO:0000256" key="6">
    <source>
        <dbReference type="ARBA" id="ARBA00023125"/>
    </source>
</evidence>
<dbReference type="GO" id="GO:0008270">
    <property type="term" value="F:zinc ion binding"/>
    <property type="evidence" value="ECO:0007669"/>
    <property type="project" value="UniProtKB-KW"/>
</dbReference>
<keyword evidence="8" id="KW-0804">Transcription</keyword>
<feature type="region of interest" description="Disordered" evidence="10">
    <location>
        <begin position="1"/>
        <end position="44"/>
    </location>
</feature>
<keyword evidence="13" id="KW-1185">Reference proteome</keyword>
<dbReference type="InterPro" id="IPR006456">
    <property type="entry name" value="ZF_HD_homeobox_Cys/His_dimer"/>
</dbReference>
<feature type="compositionally biased region" description="Gly residues" evidence="10">
    <location>
        <begin position="188"/>
        <end position="197"/>
    </location>
</feature>
<evidence type="ECO:0000256" key="4">
    <source>
        <dbReference type="ARBA" id="ARBA00022833"/>
    </source>
</evidence>
<dbReference type="NCBIfam" id="TIGR01565">
    <property type="entry name" value="homeo_ZF_HD"/>
    <property type="match status" value="1"/>
</dbReference>
<accession>A0A2P5CWC7</accession>
<dbReference type="SUPFAM" id="SSF46689">
    <property type="entry name" value="Homeodomain-like"/>
    <property type="match status" value="1"/>
</dbReference>
<dbReference type="GO" id="GO:0050793">
    <property type="term" value="P:regulation of developmental process"/>
    <property type="evidence" value="ECO:0007669"/>
    <property type="project" value="TreeGrafter"/>
</dbReference>
<keyword evidence="9" id="KW-0539">Nucleus</keyword>
<evidence type="ECO:0000256" key="2">
    <source>
        <dbReference type="ARBA" id="ARBA00022723"/>
    </source>
</evidence>
<dbReference type="FunFam" id="1.10.10.60:FF:000257">
    <property type="entry name" value="Zinc-finger homeodomain protein 2"/>
    <property type="match status" value="1"/>
</dbReference>
<evidence type="ECO:0000256" key="9">
    <source>
        <dbReference type="ARBA" id="ARBA00023242"/>
    </source>
</evidence>
<dbReference type="OrthoDB" id="1910053at2759"/>
<feature type="domain" description="ZF-HD dimerization-type" evidence="11">
    <location>
        <begin position="51"/>
        <end position="104"/>
    </location>
</feature>
<evidence type="ECO:0000256" key="10">
    <source>
        <dbReference type="SAM" id="MobiDB-lite"/>
    </source>
</evidence>
<evidence type="ECO:0000256" key="5">
    <source>
        <dbReference type="ARBA" id="ARBA00023015"/>
    </source>
</evidence>
<evidence type="ECO:0000256" key="7">
    <source>
        <dbReference type="ARBA" id="ARBA00023155"/>
    </source>
</evidence>
<keyword evidence="2" id="KW-0479">Metal-binding</keyword>
<proteinExistence type="predicted"/>
<gene>
    <name evidence="12" type="ORF">PanWU01x14_118280</name>
</gene>
<organism evidence="12 13">
    <name type="scientific">Parasponia andersonii</name>
    <name type="common">Sponia andersonii</name>
    <dbReference type="NCBI Taxonomy" id="3476"/>
    <lineage>
        <taxon>Eukaryota</taxon>
        <taxon>Viridiplantae</taxon>
        <taxon>Streptophyta</taxon>
        <taxon>Embryophyta</taxon>
        <taxon>Tracheophyta</taxon>
        <taxon>Spermatophyta</taxon>
        <taxon>Magnoliopsida</taxon>
        <taxon>eudicotyledons</taxon>
        <taxon>Gunneridae</taxon>
        <taxon>Pentapetalae</taxon>
        <taxon>rosids</taxon>
        <taxon>fabids</taxon>
        <taxon>Rosales</taxon>
        <taxon>Cannabaceae</taxon>
        <taxon>Parasponia</taxon>
    </lineage>
</organism>
<dbReference type="InterPro" id="IPR009057">
    <property type="entry name" value="Homeodomain-like_sf"/>
</dbReference>
<sequence>MDLSVVPYKHHHHHQSTKVENESEDGDVVEPKSSADKNGLKSTNSNTNVKYRECMRNHAASIGGHANDGCGEFMRCSSALEDSTSGDSLSCAACGCHRNFHRREVILLGGIQYSPSPPPMALLYNAAPATPRWEPKMVVGPPRRHHPPHRNGGRDSHEDGSGREYDRRSSETPEREDRVPAMATGSAASGGGGSGGGKRFRTKFSAEQKDRMLEFAERIGWRIQRQDEAAINQFCSQIGVKRNVLKVWMHNNKNAHRRRELLPTTSSTLPEGAMQPPPIPPHSAPQQPVVGD</sequence>
<keyword evidence="6" id="KW-0238">DNA-binding</keyword>
<comment type="subcellular location">
    <subcellularLocation>
        <location evidence="1">Nucleus</location>
    </subcellularLocation>
</comment>
<dbReference type="Pfam" id="PF04770">
    <property type="entry name" value="ZF-HD_dimer"/>
    <property type="match status" value="1"/>
</dbReference>
<evidence type="ECO:0000256" key="3">
    <source>
        <dbReference type="ARBA" id="ARBA00022771"/>
    </source>
</evidence>
<dbReference type="Gene3D" id="1.10.10.60">
    <property type="entry name" value="Homeodomain-like"/>
    <property type="match status" value="1"/>
</dbReference>
<keyword evidence="7" id="KW-0371">Homeobox</keyword>
<dbReference type="EMBL" id="JXTB01000089">
    <property type="protein sequence ID" value="PON65311.1"/>
    <property type="molecule type" value="Genomic_DNA"/>
</dbReference>
<protein>
    <submittedName>
        <fullName evidence="12">Octamer-binding transcription factor</fullName>
    </submittedName>
</protein>
<dbReference type="GO" id="GO:0005634">
    <property type="term" value="C:nucleus"/>
    <property type="evidence" value="ECO:0007669"/>
    <property type="project" value="UniProtKB-SubCell"/>
</dbReference>
<dbReference type="GO" id="GO:0003700">
    <property type="term" value="F:DNA-binding transcription factor activity"/>
    <property type="evidence" value="ECO:0007669"/>
    <property type="project" value="TreeGrafter"/>
</dbReference>
<feature type="region of interest" description="Disordered" evidence="10">
    <location>
        <begin position="256"/>
        <end position="292"/>
    </location>
</feature>
<feature type="region of interest" description="Disordered" evidence="10">
    <location>
        <begin position="134"/>
        <end position="200"/>
    </location>
</feature>
<evidence type="ECO:0000313" key="12">
    <source>
        <dbReference type="EMBL" id="PON65311.1"/>
    </source>
</evidence>
<dbReference type="GO" id="GO:0000976">
    <property type="term" value="F:transcription cis-regulatory region binding"/>
    <property type="evidence" value="ECO:0007669"/>
    <property type="project" value="TreeGrafter"/>
</dbReference>
<comment type="caution">
    <text evidence="12">The sequence shown here is derived from an EMBL/GenBank/DDBJ whole genome shotgun (WGS) entry which is preliminary data.</text>
</comment>
<keyword evidence="4" id="KW-0862">Zinc</keyword>
<feature type="compositionally biased region" description="Basic and acidic residues" evidence="10">
    <location>
        <begin position="152"/>
        <end position="179"/>
    </location>
</feature>
<keyword evidence="5" id="KW-0805">Transcription regulation</keyword>
<dbReference type="Proteomes" id="UP000237105">
    <property type="component" value="Unassembled WGS sequence"/>
</dbReference>
<dbReference type="PANTHER" id="PTHR31948:SF128">
    <property type="entry name" value="ZINC-FINGER HOMEODOMAIN PROTEIN 8"/>
    <property type="match status" value="1"/>
</dbReference>
<dbReference type="AlphaFoldDB" id="A0A2P5CWC7"/>
<dbReference type="InterPro" id="IPR006455">
    <property type="entry name" value="Homeodomain_ZF_HD"/>
</dbReference>